<evidence type="ECO:0000313" key="2">
    <source>
        <dbReference type="EMBL" id="CAL6006968.1"/>
    </source>
</evidence>
<dbReference type="SUPFAM" id="SSF158573">
    <property type="entry name" value="GINS helical bundle-like"/>
    <property type="match status" value="1"/>
</dbReference>
<dbReference type="EMBL" id="CATOUU010000825">
    <property type="protein sequence ID" value="CAI9951580.1"/>
    <property type="molecule type" value="Genomic_DNA"/>
</dbReference>
<evidence type="ECO:0000313" key="1">
    <source>
        <dbReference type="EMBL" id="CAI9951580.1"/>
    </source>
</evidence>
<sequence length="220" mass="25146">MEANNQKSQIIEQQSAIQLTTDDLTLKLANELLQMAQPQLVPYEQERVNRCLNTLALLLQAAEQQRELAGILKKIAEPTEEQKKYKSETSASYQVFQATVSRLLQMLSAYHFNRIQIISSMVQSGEQIDQTNLNSDEIEVLEGIQKAFNTYKSQFQIQGYANGYKLYDKVQITQDVDFFLQTDGTVLQLSNGEIYYGLVDDCWSLVSQGQAKWCNQKEIK</sequence>
<keyword evidence="3" id="KW-1185">Reference proteome</keyword>
<accession>A0AA86UBR4</accession>
<dbReference type="AlphaFoldDB" id="A0AA86UBR4"/>
<protein>
    <submittedName>
        <fullName evidence="2">GINS</fullName>
    </submittedName>
    <submittedName>
        <fullName evidence="1">Helical bundle-like domain superfamily</fullName>
    </submittedName>
</protein>
<dbReference type="EMBL" id="CAXDID020000055">
    <property type="protein sequence ID" value="CAL6006968.1"/>
    <property type="molecule type" value="Genomic_DNA"/>
</dbReference>
<organism evidence="1">
    <name type="scientific">Hexamita inflata</name>
    <dbReference type="NCBI Taxonomy" id="28002"/>
    <lineage>
        <taxon>Eukaryota</taxon>
        <taxon>Metamonada</taxon>
        <taxon>Diplomonadida</taxon>
        <taxon>Hexamitidae</taxon>
        <taxon>Hexamitinae</taxon>
        <taxon>Hexamita</taxon>
    </lineage>
</organism>
<reference evidence="2 3" key="2">
    <citation type="submission" date="2024-07" db="EMBL/GenBank/DDBJ databases">
        <authorList>
            <person name="Akdeniz Z."/>
        </authorList>
    </citation>
    <scope>NUCLEOTIDE SEQUENCE [LARGE SCALE GENOMIC DNA]</scope>
</reference>
<evidence type="ECO:0000313" key="3">
    <source>
        <dbReference type="Proteomes" id="UP001642409"/>
    </source>
</evidence>
<dbReference type="InterPro" id="IPR036224">
    <property type="entry name" value="GINS_bundle-like_dom_sf"/>
</dbReference>
<name>A0AA86UBR4_9EUKA</name>
<gene>
    <name evidence="2" type="ORF">HINF_LOCUS20407</name>
    <name evidence="1" type="ORF">HINF_LOCUS39225</name>
</gene>
<dbReference type="Gene3D" id="1.20.58.1030">
    <property type="match status" value="1"/>
</dbReference>
<proteinExistence type="predicted"/>
<comment type="caution">
    <text evidence="1">The sequence shown here is derived from an EMBL/GenBank/DDBJ whole genome shotgun (WGS) entry which is preliminary data.</text>
</comment>
<dbReference type="Proteomes" id="UP001642409">
    <property type="component" value="Unassembled WGS sequence"/>
</dbReference>
<reference evidence="1" key="1">
    <citation type="submission" date="2023-06" db="EMBL/GenBank/DDBJ databases">
        <authorList>
            <person name="Kurt Z."/>
        </authorList>
    </citation>
    <scope>NUCLEOTIDE SEQUENCE</scope>
</reference>